<organism evidence="1 2">
    <name type="scientific">Paenibacillus lautus</name>
    <name type="common">Bacillus lautus</name>
    <dbReference type="NCBI Taxonomy" id="1401"/>
    <lineage>
        <taxon>Bacteria</taxon>
        <taxon>Bacillati</taxon>
        <taxon>Bacillota</taxon>
        <taxon>Bacilli</taxon>
        <taxon>Bacillales</taxon>
        <taxon>Paenibacillaceae</taxon>
        <taxon>Paenibacillus</taxon>
    </lineage>
</organism>
<gene>
    <name evidence="1" type="ORF">BK123_15300</name>
</gene>
<sequence length="171" mass="18626">MIFIYNDYGGTHTTSLAAAYHLNKLPTNRQLTTEEILAVDYFNKLNRSDMGKLVLHGLDENGNPVYTIGRGSSKIVIPALKNLSLILQDKYQNTEPIVFSNTSPTVPLVMTIGGFLSRGLKLGFLGDPLLVAGAKKCCGIIRELVLHTKQTAAARSGTESVIVIENKNYSS</sequence>
<dbReference type="EMBL" id="MRTF01000005">
    <property type="protein sequence ID" value="OME92002.1"/>
    <property type="molecule type" value="Genomic_DNA"/>
</dbReference>
<dbReference type="STRING" id="1401.BK123_15300"/>
<proteinExistence type="predicted"/>
<dbReference type="Pfam" id="PF11385">
    <property type="entry name" value="DUF3189"/>
    <property type="match status" value="1"/>
</dbReference>
<protein>
    <submittedName>
        <fullName evidence="1">ABC transporter</fullName>
    </submittedName>
</protein>
<dbReference type="Proteomes" id="UP000187074">
    <property type="component" value="Unassembled WGS sequence"/>
</dbReference>
<comment type="caution">
    <text evidence="1">The sequence shown here is derived from an EMBL/GenBank/DDBJ whole genome shotgun (WGS) entry which is preliminary data.</text>
</comment>
<dbReference type="RefSeq" id="WP_076323263.1">
    <property type="nucleotide sequence ID" value="NZ_MRTF01000005.1"/>
</dbReference>
<evidence type="ECO:0000313" key="2">
    <source>
        <dbReference type="Proteomes" id="UP000187074"/>
    </source>
</evidence>
<name>A0A1R1B0R5_PAELA</name>
<dbReference type="OrthoDB" id="1680616at2"/>
<dbReference type="InterPro" id="IPR021525">
    <property type="entry name" value="DUF3189"/>
</dbReference>
<evidence type="ECO:0000313" key="1">
    <source>
        <dbReference type="EMBL" id="OME92002.1"/>
    </source>
</evidence>
<reference evidence="1 2" key="1">
    <citation type="submission" date="2016-11" db="EMBL/GenBank/DDBJ databases">
        <title>Paenibacillus species isolates.</title>
        <authorList>
            <person name="Beno S.M."/>
        </authorList>
    </citation>
    <scope>NUCLEOTIDE SEQUENCE [LARGE SCALE GENOMIC DNA]</scope>
    <source>
        <strain evidence="1 2">FSL F4-0100</strain>
    </source>
</reference>
<accession>A0A1R1B0R5</accession>
<dbReference type="AlphaFoldDB" id="A0A1R1B0R5"/>